<feature type="region of interest" description="Disordered" evidence="1">
    <location>
        <begin position="43"/>
        <end position="87"/>
    </location>
</feature>
<sequence>MTSVQGDVPEPLRVGVLGLGRMGLPIALRLRAAGHHVVGYDPDPVRRAQLPDLPVSTPPIEPAPSSDPLDPPDPPDPLESPDPLVPNWAKTSREARLGTSGGLRGWERDVVLTVLPGPRELTLAMAGDDGALEGLREGALWVDLTSGDPRVARALARRAAERGVHAVGAPMAGGPADAEAGTLGFFVGGEPAAVDRALPLLASLGDADRLERAGDDVGAGHVAKLLANTLWFGQVAAVVEALLIGRAQGIEPEQLAAILRRSAGGSAFLDRHLDALLDGDYLETFGIDRVVEELDTVTGLAADAGLSAELTHLVARLHHEALDAFGPVAGELLVAKLLEQRAGMSIRRASPATDHPSTT</sequence>
<dbReference type="SUPFAM" id="SSF51735">
    <property type="entry name" value="NAD(P)-binding Rossmann-fold domains"/>
    <property type="match status" value="1"/>
</dbReference>
<name>A0ABT2GQK0_9MICO</name>
<evidence type="ECO:0000256" key="1">
    <source>
        <dbReference type="SAM" id="MobiDB-lite"/>
    </source>
</evidence>
<dbReference type="SUPFAM" id="SSF48179">
    <property type="entry name" value="6-phosphogluconate dehydrogenase C-terminal domain-like"/>
    <property type="match status" value="1"/>
</dbReference>
<accession>A0ABT2GQK0</accession>
<organism evidence="4 5">
    <name type="scientific">Herbiconiux aconitum</name>
    <dbReference type="NCBI Taxonomy" id="2970913"/>
    <lineage>
        <taxon>Bacteria</taxon>
        <taxon>Bacillati</taxon>
        <taxon>Actinomycetota</taxon>
        <taxon>Actinomycetes</taxon>
        <taxon>Micrococcales</taxon>
        <taxon>Microbacteriaceae</taxon>
        <taxon>Herbiconiux</taxon>
    </lineage>
</organism>
<dbReference type="RefSeq" id="WP_259505949.1">
    <property type="nucleotide sequence ID" value="NZ_JANLCM010000001.1"/>
</dbReference>
<dbReference type="InterPro" id="IPR008927">
    <property type="entry name" value="6-PGluconate_DH-like_C_sf"/>
</dbReference>
<reference evidence="4" key="1">
    <citation type="submission" date="2022-08" db="EMBL/GenBank/DDBJ databases">
        <authorList>
            <person name="Deng Y."/>
            <person name="Han X.-F."/>
            <person name="Zhang Y.-Q."/>
        </authorList>
    </citation>
    <scope>NUCLEOTIDE SEQUENCE</scope>
    <source>
        <strain evidence="4">CPCC 205763</strain>
    </source>
</reference>
<evidence type="ECO:0000259" key="3">
    <source>
        <dbReference type="Pfam" id="PF14833"/>
    </source>
</evidence>
<dbReference type="Gene3D" id="1.10.1040.10">
    <property type="entry name" value="N-(1-d-carboxylethyl)-l-norvaline Dehydrogenase, domain 2"/>
    <property type="match status" value="1"/>
</dbReference>
<dbReference type="Gene3D" id="3.40.50.720">
    <property type="entry name" value="NAD(P)-binding Rossmann-like Domain"/>
    <property type="match status" value="2"/>
</dbReference>
<dbReference type="InterPro" id="IPR029154">
    <property type="entry name" value="HIBADH-like_NADP-bd"/>
</dbReference>
<dbReference type="PANTHER" id="PTHR43060">
    <property type="entry name" value="3-HYDROXYISOBUTYRATE DEHYDROGENASE-LIKE 1, MITOCHONDRIAL-RELATED"/>
    <property type="match status" value="1"/>
</dbReference>
<comment type="caution">
    <text evidence="4">The sequence shown here is derived from an EMBL/GenBank/DDBJ whole genome shotgun (WGS) entry which is preliminary data.</text>
</comment>
<dbReference type="InterPro" id="IPR013328">
    <property type="entry name" value="6PGD_dom2"/>
</dbReference>
<feature type="domain" description="6-phosphogluconate dehydrogenase NADP-binding" evidence="2">
    <location>
        <begin position="13"/>
        <end position="48"/>
    </location>
</feature>
<feature type="domain" description="3-hydroxyisobutyrate dehydrogenase-like NAD-binding" evidence="3">
    <location>
        <begin position="218"/>
        <end position="331"/>
    </location>
</feature>
<gene>
    <name evidence="4" type="ORF">N1027_05400</name>
</gene>
<feature type="domain" description="6-phosphogluconate dehydrogenase NADP-binding" evidence="2">
    <location>
        <begin position="109"/>
        <end position="206"/>
    </location>
</feature>
<evidence type="ECO:0000313" key="5">
    <source>
        <dbReference type="Proteomes" id="UP001165584"/>
    </source>
</evidence>
<dbReference type="Pfam" id="PF03446">
    <property type="entry name" value="NAD_binding_2"/>
    <property type="match status" value="2"/>
</dbReference>
<dbReference type="Pfam" id="PF14833">
    <property type="entry name" value="NAD_binding_11"/>
    <property type="match status" value="1"/>
</dbReference>
<feature type="compositionally biased region" description="Pro residues" evidence="1">
    <location>
        <begin position="69"/>
        <end position="84"/>
    </location>
</feature>
<dbReference type="Proteomes" id="UP001165584">
    <property type="component" value="Unassembled WGS sequence"/>
</dbReference>
<dbReference type="InterPro" id="IPR006115">
    <property type="entry name" value="6PGDH_NADP-bd"/>
</dbReference>
<evidence type="ECO:0000313" key="4">
    <source>
        <dbReference type="EMBL" id="MCS5717570.1"/>
    </source>
</evidence>
<proteinExistence type="predicted"/>
<keyword evidence="5" id="KW-1185">Reference proteome</keyword>
<evidence type="ECO:0000259" key="2">
    <source>
        <dbReference type="Pfam" id="PF03446"/>
    </source>
</evidence>
<dbReference type="InterPro" id="IPR036291">
    <property type="entry name" value="NAD(P)-bd_dom_sf"/>
</dbReference>
<protein>
    <submittedName>
        <fullName evidence="4">NAD(P)-dependent oxidoreductase</fullName>
    </submittedName>
</protein>
<dbReference type="EMBL" id="JANLCM010000001">
    <property type="protein sequence ID" value="MCS5717570.1"/>
    <property type="molecule type" value="Genomic_DNA"/>
</dbReference>
<dbReference type="PANTHER" id="PTHR43060:SF15">
    <property type="entry name" value="3-HYDROXYISOBUTYRATE DEHYDROGENASE-LIKE 1, MITOCHONDRIAL-RELATED"/>
    <property type="match status" value="1"/>
</dbReference>